<dbReference type="Gene3D" id="3.40.50.2000">
    <property type="entry name" value="Glycogen Phosphorylase B"/>
    <property type="match status" value="1"/>
</dbReference>
<sequence>MPLIWAAISAHGFGHAAQVVPVLHALGRLVPDLHVLLRTTVPPSFFTNRLAVPFDVQPAQQDVGCIQEGPLSIDTAATWRAHHRFHLTWEERLRAEVSAMLDARPDLILADTPYLAVAAGAKAGIPTVALMNFTWDLVLSAFTPPPEIPHEALLRAIRRAYAHADLALRITPAPVVTDFQRLLDVGPIAEPASPARDRLAARLRLAPGERTVLVGFGGIPLSTLPFESLRAATGYRFLFDGSVPHGDRRFVSTRSLPFSFKELLASADVIMTKPGYGTVVEAVALGILLVYVRRYNFADEQPLVEFLHRHGRGIELSQQDFAAGRWLAALDSAVALLPPPFPPPSTSGAEDAAELLATFL</sequence>
<dbReference type="RefSeq" id="WP_062481573.1">
    <property type="nucleotide sequence ID" value="NZ_LN885086.1"/>
</dbReference>
<proteinExistence type="predicted"/>
<gene>
    <name evidence="1" type="ORF">NITINOP_0028</name>
</gene>
<evidence type="ECO:0000313" key="1">
    <source>
        <dbReference type="EMBL" id="CUQ65005.1"/>
    </source>
</evidence>
<dbReference type="KEGG" id="nio:NITINOP_0028"/>
<accession>A0A0S4KNT4</accession>
<dbReference type="SUPFAM" id="SSF53756">
    <property type="entry name" value="UDP-Glycosyltransferase/glycogen phosphorylase"/>
    <property type="match status" value="1"/>
</dbReference>
<dbReference type="STRING" id="1715989.NITINOP_0028"/>
<dbReference type="OrthoDB" id="9776616at2"/>
<organism evidence="1 2">
    <name type="scientific">Candidatus Nitrospira inopinata</name>
    <dbReference type="NCBI Taxonomy" id="1715989"/>
    <lineage>
        <taxon>Bacteria</taxon>
        <taxon>Pseudomonadati</taxon>
        <taxon>Nitrospirota</taxon>
        <taxon>Nitrospiria</taxon>
        <taxon>Nitrospirales</taxon>
        <taxon>Nitrospiraceae</taxon>
        <taxon>Nitrospira</taxon>
    </lineage>
</organism>
<dbReference type="PANTHER" id="PTHR38134:SF2">
    <property type="entry name" value="GALACTOKINASE"/>
    <property type="match status" value="1"/>
</dbReference>
<protein>
    <recommendedName>
        <fullName evidence="3">Glycosyl transferase family 28 C-terminal domain-containing protein</fullName>
    </recommendedName>
</protein>
<keyword evidence="2" id="KW-1185">Reference proteome</keyword>
<dbReference type="InterPro" id="IPR053205">
    <property type="entry name" value="GHMP_kinase_L-arabinokinase"/>
</dbReference>
<dbReference type="AlphaFoldDB" id="A0A0S4KNT4"/>
<name>A0A0S4KNT4_9BACT</name>
<dbReference type="EMBL" id="LN885086">
    <property type="protein sequence ID" value="CUQ65005.1"/>
    <property type="molecule type" value="Genomic_DNA"/>
</dbReference>
<reference evidence="2" key="1">
    <citation type="submission" date="2015-09" db="EMBL/GenBank/DDBJ databases">
        <authorList>
            <person name="Daims H."/>
        </authorList>
    </citation>
    <scope>NUCLEOTIDE SEQUENCE [LARGE SCALE GENOMIC DNA]</scope>
</reference>
<evidence type="ECO:0000313" key="2">
    <source>
        <dbReference type="Proteomes" id="UP000066284"/>
    </source>
</evidence>
<evidence type="ECO:0008006" key="3">
    <source>
        <dbReference type="Google" id="ProtNLM"/>
    </source>
</evidence>
<dbReference type="Proteomes" id="UP000066284">
    <property type="component" value="Chromosome 1"/>
</dbReference>
<dbReference type="PANTHER" id="PTHR38134">
    <property type="entry name" value="SLR1395 PROTEIN"/>
    <property type="match status" value="1"/>
</dbReference>